<reference evidence="13 14" key="1">
    <citation type="submission" date="2019-04" db="EMBL/GenBank/DDBJ databases">
        <title>Salinimonas iocasae sp. nov., a halophilic bacterium isolated from the outer tube casing of tubeworms in Okinawa Trough.</title>
        <authorList>
            <person name="Zhang H."/>
            <person name="Wang H."/>
            <person name="Li C."/>
        </authorList>
    </citation>
    <scope>NUCLEOTIDE SEQUENCE [LARGE SCALE GENOMIC DNA]</scope>
    <source>
        <strain evidence="13 14">KX18D6</strain>
    </source>
</reference>
<comment type="function">
    <text evidence="8">Involved in the biosynthesis of p-aminobenzoate (PABA), a precursor of tetrahydrofolate. Converts 4-amino-4-deoxychorismate into 4-aminobenzoate (PABA) and pyruvate.</text>
</comment>
<keyword evidence="13" id="KW-0032">Aminotransferase</keyword>
<dbReference type="OrthoDB" id="21319at2"/>
<organism evidence="13 14">
    <name type="scientific">Salinimonas iocasae</name>
    <dbReference type="NCBI Taxonomy" id="2572577"/>
    <lineage>
        <taxon>Bacteria</taxon>
        <taxon>Pseudomonadati</taxon>
        <taxon>Pseudomonadota</taxon>
        <taxon>Gammaproteobacteria</taxon>
        <taxon>Alteromonadales</taxon>
        <taxon>Alteromonadaceae</taxon>
        <taxon>Alteromonas/Salinimonas group</taxon>
        <taxon>Salinimonas</taxon>
    </lineage>
</organism>
<dbReference type="GO" id="GO:0008652">
    <property type="term" value="P:amino acid biosynthetic process"/>
    <property type="evidence" value="ECO:0007669"/>
    <property type="project" value="UniProtKB-ARBA"/>
</dbReference>
<evidence type="ECO:0000256" key="12">
    <source>
        <dbReference type="RuleBase" id="RU004516"/>
    </source>
</evidence>
<keyword evidence="4" id="KW-0289">Folate biosynthesis</keyword>
<evidence type="ECO:0000256" key="9">
    <source>
        <dbReference type="ARBA" id="ARBA00069174"/>
    </source>
</evidence>
<evidence type="ECO:0000256" key="2">
    <source>
        <dbReference type="ARBA" id="ARBA00009320"/>
    </source>
</evidence>
<dbReference type="PROSITE" id="PS00770">
    <property type="entry name" value="AA_TRANSFER_CLASS_4"/>
    <property type="match status" value="1"/>
</dbReference>
<keyword evidence="3 12" id="KW-0663">Pyridoxal phosphate</keyword>
<dbReference type="KEGG" id="salk:FBQ74_09395"/>
<evidence type="ECO:0000256" key="1">
    <source>
        <dbReference type="ARBA" id="ARBA00001933"/>
    </source>
</evidence>
<dbReference type="GO" id="GO:0005829">
    <property type="term" value="C:cytosol"/>
    <property type="evidence" value="ECO:0007669"/>
    <property type="project" value="TreeGrafter"/>
</dbReference>
<dbReference type="EMBL" id="CP039852">
    <property type="protein sequence ID" value="QCZ93694.1"/>
    <property type="molecule type" value="Genomic_DNA"/>
</dbReference>
<evidence type="ECO:0000256" key="11">
    <source>
        <dbReference type="RuleBase" id="RU004106"/>
    </source>
</evidence>
<dbReference type="Gene3D" id="3.20.10.10">
    <property type="entry name" value="D-amino Acid Aminotransferase, subunit A, domain 2"/>
    <property type="match status" value="1"/>
</dbReference>
<gene>
    <name evidence="13" type="ORF">FBQ74_09395</name>
</gene>
<dbReference type="Pfam" id="PF01063">
    <property type="entry name" value="Aminotran_4"/>
    <property type="match status" value="1"/>
</dbReference>
<dbReference type="AlphaFoldDB" id="A0A5B7YDL2"/>
<dbReference type="InterPro" id="IPR043131">
    <property type="entry name" value="BCAT-like_N"/>
</dbReference>
<comment type="pathway">
    <text evidence="5">Cofactor biosynthesis; tetrahydrofolate biosynthesis; 4-aminobenzoate from chorismate: step 2/2.</text>
</comment>
<protein>
    <recommendedName>
        <fullName evidence="9">Aminodeoxychorismate lyase</fullName>
        <ecNumber evidence="6">4.1.3.38</ecNumber>
    </recommendedName>
    <alternativeName>
        <fullName evidence="10">4-amino-4-deoxychorismate lyase</fullName>
    </alternativeName>
</protein>
<evidence type="ECO:0000256" key="7">
    <source>
        <dbReference type="ARBA" id="ARBA00049529"/>
    </source>
</evidence>
<keyword evidence="13" id="KW-0808">Transferase</keyword>
<dbReference type="FunFam" id="3.20.10.10:FF:000002">
    <property type="entry name" value="D-alanine aminotransferase"/>
    <property type="match status" value="1"/>
</dbReference>
<dbReference type="SUPFAM" id="SSF56752">
    <property type="entry name" value="D-aminoacid aminotransferase-like PLP-dependent enzymes"/>
    <property type="match status" value="1"/>
</dbReference>
<comment type="similarity">
    <text evidence="2 11">Belongs to the class-IV pyridoxal-phosphate-dependent aminotransferase family.</text>
</comment>
<dbReference type="InterPro" id="IPR001544">
    <property type="entry name" value="Aminotrans_IV"/>
</dbReference>
<dbReference type="GO" id="GO:0008696">
    <property type="term" value="F:4-amino-4-deoxychorismate lyase activity"/>
    <property type="evidence" value="ECO:0007669"/>
    <property type="project" value="UniProtKB-EC"/>
</dbReference>
<dbReference type="EC" id="4.1.3.38" evidence="6"/>
<name>A0A5B7YDL2_9ALTE</name>
<dbReference type="GO" id="GO:0046656">
    <property type="term" value="P:folic acid biosynthetic process"/>
    <property type="evidence" value="ECO:0007669"/>
    <property type="project" value="UniProtKB-KW"/>
</dbReference>
<evidence type="ECO:0000256" key="6">
    <source>
        <dbReference type="ARBA" id="ARBA00035676"/>
    </source>
</evidence>
<comment type="cofactor">
    <cofactor evidence="1 12">
        <name>pyridoxal 5'-phosphate</name>
        <dbReference type="ChEBI" id="CHEBI:597326"/>
    </cofactor>
</comment>
<dbReference type="PANTHER" id="PTHR42743">
    <property type="entry name" value="AMINO-ACID AMINOTRANSFERASE"/>
    <property type="match status" value="1"/>
</dbReference>
<dbReference type="Proteomes" id="UP000304912">
    <property type="component" value="Chromosome"/>
</dbReference>
<dbReference type="InterPro" id="IPR036038">
    <property type="entry name" value="Aminotransferase-like"/>
</dbReference>
<evidence type="ECO:0000256" key="4">
    <source>
        <dbReference type="ARBA" id="ARBA00022909"/>
    </source>
</evidence>
<evidence type="ECO:0000256" key="10">
    <source>
        <dbReference type="ARBA" id="ARBA00080135"/>
    </source>
</evidence>
<evidence type="ECO:0000313" key="13">
    <source>
        <dbReference type="EMBL" id="QCZ93694.1"/>
    </source>
</evidence>
<dbReference type="Gene3D" id="3.30.470.10">
    <property type="match status" value="1"/>
</dbReference>
<proteinExistence type="inferred from homology"/>
<evidence type="ECO:0000256" key="5">
    <source>
        <dbReference type="ARBA" id="ARBA00035633"/>
    </source>
</evidence>
<dbReference type="GO" id="GO:0008483">
    <property type="term" value="F:transaminase activity"/>
    <property type="evidence" value="ECO:0007669"/>
    <property type="project" value="UniProtKB-KW"/>
</dbReference>
<evidence type="ECO:0000256" key="3">
    <source>
        <dbReference type="ARBA" id="ARBA00022898"/>
    </source>
</evidence>
<dbReference type="PANTHER" id="PTHR42743:SF10">
    <property type="entry name" value="D-ALANINE AMINOTRANSFERASE"/>
    <property type="match status" value="1"/>
</dbReference>
<accession>A0A5B7YDL2</accession>
<comment type="catalytic activity">
    <reaction evidence="7">
        <text>4-amino-4-deoxychorismate = 4-aminobenzoate + pyruvate + H(+)</text>
        <dbReference type="Rhea" id="RHEA:16201"/>
        <dbReference type="ChEBI" id="CHEBI:15361"/>
        <dbReference type="ChEBI" id="CHEBI:15378"/>
        <dbReference type="ChEBI" id="CHEBI:17836"/>
        <dbReference type="ChEBI" id="CHEBI:58406"/>
        <dbReference type="EC" id="4.1.3.38"/>
    </reaction>
</comment>
<dbReference type="RefSeq" id="WP_139756438.1">
    <property type="nucleotide sequence ID" value="NZ_CP039852.1"/>
</dbReference>
<evidence type="ECO:0000256" key="8">
    <source>
        <dbReference type="ARBA" id="ARBA00054027"/>
    </source>
</evidence>
<dbReference type="InterPro" id="IPR018300">
    <property type="entry name" value="Aminotrans_IV_CS"/>
</dbReference>
<keyword evidence="14" id="KW-1185">Reference proteome</keyword>
<evidence type="ECO:0000313" key="14">
    <source>
        <dbReference type="Proteomes" id="UP000304912"/>
    </source>
</evidence>
<dbReference type="InterPro" id="IPR043132">
    <property type="entry name" value="BCAT-like_C"/>
</dbReference>
<sequence length="288" mass="32208">MSIAFLNNEYLPLHEARISPMDRGFLFGDGIYEVIPTHEGKPVGLSAHFKRMADGLSAINIPNPFDAAQWQDIVTTLTQRNAAALDTPYIGIYLHVSRGVEPQRHHTYGNDIKPTVFGYGFAMPSPPETRCEDVKGLHVALNNDLRWQRCHIKSTSLLGNVMHYQQGIEEGKSETILINQNGEVTEAASCNVFAVINNQIVTPPLDHQLLPGITRQLVIDSLGKESVIVRERAITRQELLSAEEVWLTSSSKEITPVLSIDGHQIADGQPGKVWERCLNIYNRYKFIL</sequence>
<dbReference type="InterPro" id="IPR050571">
    <property type="entry name" value="Class-IV_PLP-Dep_Aminotrnsfr"/>
</dbReference>